<dbReference type="CDD" id="cd02004">
    <property type="entry name" value="TPP_BZL_OCoD_HPCL"/>
    <property type="match status" value="1"/>
</dbReference>
<comment type="cofactor">
    <cofactor evidence="1">
        <name>Mg(2+)</name>
        <dbReference type="ChEBI" id="CHEBI:18420"/>
    </cofactor>
</comment>
<evidence type="ECO:0000313" key="15">
    <source>
        <dbReference type="EMBL" id="CAD7273273.1"/>
    </source>
</evidence>
<dbReference type="GO" id="GO:0009097">
    <property type="term" value="P:isoleucine biosynthetic process"/>
    <property type="evidence" value="ECO:0007669"/>
    <property type="project" value="TreeGrafter"/>
</dbReference>
<dbReference type="EMBL" id="CAJPEX010000112">
    <property type="protein sequence ID" value="CAG0913425.1"/>
    <property type="molecule type" value="Genomic_DNA"/>
</dbReference>
<dbReference type="InterPro" id="IPR012001">
    <property type="entry name" value="Thiamin_PyroP_enz_TPP-bd_dom"/>
</dbReference>
<keyword evidence="16" id="KW-1185">Reference proteome</keyword>
<dbReference type="InterPro" id="IPR000399">
    <property type="entry name" value="TPP-bd_CS"/>
</dbReference>
<dbReference type="GO" id="GO:0003984">
    <property type="term" value="F:acetolactate synthase activity"/>
    <property type="evidence" value="ECO:0007669"/>
    <property type="project" value="TreeGrafter"/>
</dbReference>
<dbReference type="InterPro" id="IPR012000">
    <property type="entry name" value="Thiamin_PyroP_enz_cen_dom"/>
</dbReference>
<reference evidence="15" key="1">
    <citation type="submission" date="2020-11" db="EMBL/GenBank/DDBJ databases">
        <authorList>
            <person name="Tran Van P."/>
        </authorList>
    </citation>
    <scope>NUCLEOTIDE SEQUENCE</scope>
</reference>
<name>A0A7R9BFX9_9CRUS</name>
<gene>
    <name evidence="15" type="ORF">NMOB1V02_LOCUS1170</name>
</gene>
<dbReference type="InterPro" id="IPR029061">
    <property type="entry name" value="THDP-binding"/>
</dbReference>
<evidence type="ECO:0000256" key="10">
    <source>
        <dbReference type="RuleBase" id="RU362132"/>
    </source>
</evidence>
<evidence type="ECO:0000256" key="3">
    <source>
        <dbReference type="ARBA" id="ARBA00007812"/>
    </source>
</evidence>
<comment type="catalytic activity">
    <reaction evidence="9">
        <text>(2R)-hydroxyhexadecanoyl-CoA = pentadecanal + formyl-CoA</text>
        <dbReference type="Rhea" id="RHEA:55212"/>
        <dbReference type="ChEBI" id="CHEBI:17302"/>
        <dbReference type="ChEBI" id="CHEBI:57376"/>
        <dbReference type="ChEBI" id="CHEBI:138654"/>
    </reaction>
    <physiologicalReaction direction="left-to-right" evidence="9">
        <dbReference type="Rhea" id="RHEA:55213"/>
    </physiologicalReaction>
</comment>
<evidence type="ECO:0000256" key="8">
    <source>
        <dbReference type="ARBA" id="ARBA00048738"/>
    </source>
</evidence>
<comment type="catalytic activity">
    <reaction evidence="8">
        <text>2-hydroxyoctadecanoyl-CoA = heptadecanal + formyl-CoA</text>
        <dbReference type="Rhea" id="RHEA:55196"/>
        <dbReference type="ChEBI" id="CHEBI:57376"/>
        <dbReference type="ChEBI" id="CHEBI:74116"/>
        <dbReference type="ChEBI" id="CHEBI:138631"/>
    </reaction>
    <physiologicalReaction direction="left-to-right" evidence="8">
        <dbReference type="Rhea" id="RHEA:55197"/>
    </physiologicalReaction>
</comment>
<dbReference type="InterPro" id="IPR011766">
    <property type="entry name" value="TPP_enzyme_TPP-bd"/>
</dbReference>
<dbReference type="Proteomes" id="UP000678499">
    <property type="component" value="Unassembled WGS sequence"/>
</dbReference>
<dbReference type="PANTHER" id="PTHR18968">
    <property type="entry name" value="THIAMINE PYROPHOSPHATE ENZYMES"/>
    <property type="match status" value="1"/>
</dbReference>
<dbReference type="Pfam" id="PF00205">
    <property type="entry name" value="TPP_enzyme_M"/>
    <property type="match status" value="1"/>
</dbReference>
<evidence type="ECO:0000256" key="6">
    <source>
        <dbReference type="ARBA" id="ARBA00023052"/>
    </source>
</evidence>
<sequence length="656" mass="70784">MSFIPESVIPSCSHDWVMLVVGLLTGAFGIAIGVFFNRFNLFYLWTHKTTNRWISSSCENHLKFLHQANPDDKRHGGLLVGEVLKAHGVENIFTLCGGHISPMLVGCEKQKIRVIDVRNEATAVFAADSIARLSGNIGVAAVTAGPGVTNAVTALKNAQMAESSVLLLGGAASTLLKGRGALQDVDQLSMLKPVCKMTFSIQTVRDIVPVLKRAIHTARSGSPGPVFVEFPIDVLYPFKLVQKEILQSGGKSKSFQQTIVNWFLDNYLNNIFAGAFDCTDFSPLPVDVPCASLDEIHKCVKIVTQSKKPVFVIGSQAMSGVSAGKRAENLRNLVQDMGIPCYLGGMARGLLGRKNPLLLRHARRDALKEADCIILAGAVCDFRLSYGRVLNKKAKIISVNRDAKTAAKNSDMFWKPTVAIASDVATFLQELAAPLVGHRVDPEWVNALRTRDDAKDKSNAEMAVKPADAYLNPMKILTELENVLPEDAVLVADGGDFVGTAAYILRARGPLRWLDPGAFGTLGVGAGFAIGAKLTYPDSQVWIIYGDGSCGYSVMEYDTYVRHKLPVASIVGNDAGWTQIAREQVPMLGSDVATCLVHNDYHLIAEALGAVGVKISEETEVKSRLTSAFEAVEAGKSLLINALIGKSNFREGSISV</sequence>
<dbReference type="GO" id="GO:0005948">
    <property type="term" value="C:acetolactate synthase complex"/>
    <property type="evidence" value="ECO:0007669"/>
    <property type="project" value="TreeGrafter"/>
</dbReference>
<evidence type="ECO:0000259" key="14">
    <source>
        <dbReference type="Pfam" id="PF02776"/>
    </source>
</evidence>
<evidence type="ECO:0000256" key="1">
    <source>
        <dbReference type="ARBA" id="ARBA00001946"/>
    </source>
</evidence>
<dbReference type="OrthoDB" id="6364597at2759"/>
<dbReference type="InterPro" id="IPR045229">
    <property type="entry name" value="TPP_enz"/>
</dbReference>
<evidence type="ECO:0000256" key="2">
    <source>
        <dbReference type="ARBA" id="ARBA00001964"/>
    </source>
</evidence>
<feature type="domain" description="Thiamine pyrophosphate enzyme TPP-binding" evidence="13">
    <location>
        <begin position="493"/>
        <end position="636"/>
    </location>
</feature>
<keyword evidence="11" id="KW-0472">Membrane</keyword>
<accession>A0A7R9BFX9</accession>
<evidence type="ECO:0000259" key="13">
    <source>
        <dbReference type="Pfam" id="PF02775"/>
    </source>
</evidence>
<evidence type="ECO:0000256" key="5">
    <source>
        <dbReference type="ARBA" id="ARBA00022723"/>
    </source>
</evidence>
<keyword evidence="6 10" id="KW-0786">Thiamine pyrophosphate</keyword>
<feature type="transmembrane region" description="Helical" evidence="11">
    <location>
        <begin position="16"/>
        <end position="36"/>
    </location>
</feature>
<evidence type="ECO:0000256" key="7">
    <source>
        <dbReference type="ARBA" id="ARBA00030510"/>
    </source>
</evidence>
<keyword evidence="11" id="KW-0812">Transmembrane</keyword>
<dbReference type="PROSITE" id="PS00187">
    <property type="entry name" value="TPP_ENZYMES"/>
    <property type="match status" value="1"/>
</dbReference>
<dbReference type="EMBL" id="OA882149">
    <property type="protein sequence ID" value="CAD7273273.1"/>
    <property type="molecule type" value="Genomic_DNA"/>
</dbReference>
<dbReference type="Gene3D" id="3.40.50.970">
    <property type="match status" value="2"/>
</dbReference>
<dbReference type="AlphaFoldDB" id="A0A7R9BFX9"/>
<dbReference type="GO" id="GO:0000287">
    <property type="term" value="F:magnesium ion binding"/>
    <property type="evidence" value="ECO:0007669"/>
    <property type="project" value="InterPro"/>
</dbReference>
<dbReference type="Pfam" id="PF02776">
    <property type="entry name" value="TPP_enzyme_N"/>
    <property type="match status" value="1"/>
</dbReference>
<dbReference type="Pfam" id="PF02775">
    <property type="entry name" value="TPP_enzyme_C"/>
    <property type="match status" value="1"/>
</dbReference>
<dbReference type="InterPro" id="IPR029035">
    <property type="entry name" value="DHS-like_NAD/FAD-binding_dom"/>
</dbReference>
<dbReference type="FunFam" id="3.40.50.970:FF:000007">
    <property type="entry name" value="Acetolactate synthase"/>
    <property type="match status" value="1"/>
</dbReference>
<feature type="domain" description="Thiamine pyrophosphate enzyme N-terminal TPP-binding" evidence="14">
    <location>
        <begin position="77"/>
        <end position="190"/>
    </location>
</feature>
<evidence type="ECO:0000313" key="16">
    <source>
        <dbReference type="Proteomes" id="UP000678499"/>
    </source>
</evidence>
<dbReference type="PANTHER" id="PTHR18968:SF166">
    <property type="entry name" value="2-HYDROXYACYL-COA LYASE 2"/>
    <property type="match status" value="1"/>
</dbReference>
<evidence type="ECO:0000256" key="9">
    <source>
        <dbReference type="ARBA" id="ARBA00048767"/>
    </source>
</evidence>
<dbReference type="SUPFAM" id="SSF52467">
    <property type="entry name" value="DHS-like NAD/FAD-binding domain"/>
    <property type="match status" value="1"/>
</dbReference>
<comment type="cofactor">
    <cofactor evidence="2">
        <name>thiamine diphosphate</name>
        <dbReference type="ChEBI" id="CHEBI:58937"/>
    </cofactor>
</comment>
<dbReference type="GO" id="GO:0009099">
    <property type="term" value="P:L-valine biosynthetic process"/>
    <property type="evidence" value="ECO:0007669"/>
    <property type="project" value="TreeGrafter"/>
</dbReference>
<evidence type="ECO:0000256" key="4">
    <source>
        <dbReference type="ARBA" id="ARBA00018936"/>
    </source>
</evidence>
<dbReference type="GO" id="GO:0050660">
    <property type="term" value="F:flavin adenine dinucleotide binding"/>
    <property type="evidence" value="ECO:0007669"/>
    <property type="project" value="TreeGrafter"/>
</dbReference>
<dbReference type="SUPFAM" id="SSF52518">
    <property type="entry name" value="Thiamin diphosphate-binding fold (THDP-binding)"/>
    <property type="match status" value="2"/>
</dbReference>
<keyword evidence="5" id="KW-0479">Metal-binding</keyword>
<comment type="similarity">
    <text evidence="3 10">Belongs to the TPP enzyme family.</text>
</comment>
<dbReference type="Gene3D" id="3.40.50.1220">
    <property type="entry name" value="TPP-binding domain"/>
    <property type="match status" value="1"/>
</dbReference>
<dbReference type="GO" id="GO:0030976">
    <property type="term" value="F:thiamine pyrophosphate binding"/>
    <property type="evidence" value="ECO:0007669"/>
    <property type="project" value="InterPro"/>
</dbReference>
<protein>
    <recommendedName>
        <fullName evidence="4">2-hydroxyacyl-CoA lyase 2</fullName>
    </recommendedName>
    <alternativeName>
        <fullName evidence="7">IlvB-like protein</fullName>
    </alternativeName>
</protein>
<dbReference type="CDD" id="cd07035">
    <property type="entry name" value="TPP_PYR_POX_like"/>
    <property type="match status" value="1"/>
</dbReference>
<evidence type="ECO:0000256" key="11">
    <source>
        <dbReference type="SAM" id="Phobius"/>
    </source>
</evidence>
<organism evidence="15">
    <name type="scientific">Notodromas monacha</name>
    <dbReference type="NCBI Taxonomy" id="399045"/>
    <lineage>
        <taxon>Eukaryota</taxon>
        <taxon>Metazoa</taxon>
        <taxon>Ecdysozoa</taxon>
        <taxon>Arthropoda</taxon>
        <taxon>Crustacea</taxon>
        <taxon>Oligostraca</taxon>
        <taxon>Ostracoda</taxon>
        <taxon>Podocopa</taxon>
        <taxon>Podocopida</taxon>
        <taxon>Cypridocopina</taxon>
        <taxon>Cypridoidea</taxon>
        <taxon>Cyprididae</taxon>
        <taxon>Notodromas</taxon>
    </lineage>
</organism>
<feature type="domain" description="Thiamine pyrophosphate enzyme central" evidence="12">
    <location>
        <begin position="296"/>
        <end position="431"/>
    </location>
</feature>
<proteinExistence type="inferred from homology"/>
<evidence type="ECO:0000259" key="12">
    <source>
        <dbReference type="Pfam" id="PF00205"/>
    </source>
</evidence>
<keyword evidence="11" id="KW-1133">Transmembrane helix</keyword>